<gene>
    <name evidence="1" type="ORF">MARGE09_P0168</name>
</gene>
<dbReference type="KEGG" id="marq:MARGE09_P0168"/>
<proteinExistence type="predicted"/>
<keyword evidence="2" id="KW-1185">Reference proteome</keyword>
<dbReference type="RefSeq" id="WP_236985482.1">
    <property type="nucleotide sequence ID" value="NZ_AP023086.1"/>
</dbReference>
<accession>A0AAN1WE76</accession>
<evidence type="ECO:0000313" key="1">
    <source>
        <dbReference type="EMBL" id="BCD95969.1"/>
    </source>
</evidence>
<dbReference type="EMBL" id="AP023086">
    <property type="protein sequence ID" value="BCD95969.1"/>
    <property type="molecule type" value="Genomic_DNA"/>
</dbReference>
<reference evidence="1 2" key="1">
    <citation type="journal article" date="2022" name="IScience">
        <title>An ultrasensitive nanofiber-based assay for enzymatic hydrolysis and deep-sea microbial degradation of cellulose.</title>
        <authorList>
            <person name="Tsudome M."/>
            <person name="Tachioka M."/>
            <person name="Miyazaki M."/>
            <person name="Uchimura K."/>
            <person name="Tsuda M."/>
            <person name="Takaki Y."/>
            <person name="Deguchi S."/>
        </authorList>
    </citation>
    <scope>NUCLEOTIDE SEQUENCE [LARGE SCALE GENOMIC DNA]</scope>
    <source>
        <strain evidence="1 2">GE09</strain>
    </source>
</reference>
<dbReference type="PANTHER" id="PTHR40050">
    <property type="entry name" value="INNER SPORE COAT PROTEIN H"/>
    <property type="match status" value="1"/>
</dbReference>
<evidence type="ECO:0000313" key="2">
    <source>
        <dbReference type="Proteomes" id="UP001320119"/>
    </source>
</evidence>
<organism evidence="1 2">
    <name type="scientific">Marinagarivorans cellulosilyticus</name>
    <dbReference type="NCBI Taxonomy" id="2721545"/>
    <lineage>
        <taxon>Bacteria</taxon>
        <taxon>Pseudomonadati</taxon>
        <taxon>Pseudomonadota</taxon>
        <taxon>Gammaproteobacteria</taxon>
        <taxon>Cellvibrionales</taxon>
        <taxon>Cellvibrionaceae</taxon>
        <taxon>Marinagarivorans</taxon>
    </lineage>
</organism>
<protein>
    <submittedName>
        <fullName evidence="1">Uncharacterized protein</fullName>
    </submittedName>
</protein>
<dbReference type="PANTHER" id="PTHR40050:SF1">
    <property type="entry name" value="INNER SPORE COAT PROTEIN H"/>
    <property type="match status" value="1"/>
</dbReference>
<name>A0AAN1WE76_9GAMM</name>
<dbReference type="Pfam" id="PF08757">
    <property type="entry name" value="CotH"/>
    <property type="match status" value="1"/>
</dbReference>
<dbReference type="Proteomes" id="UP001320119">
    <property type="component" value="Chromosome"/>
</dbReference>
<sequence length="448" mass="50121">MALLGIIKSCKEVTIRPYRNALLLIMVTLGLVACGGTDIDSDADMAQPEPMEEDLFQQDKVLNIELSFPDGDWDSLRRESNLGRIDGGFGPVDPCFEYSEFYGAASIDGHLLENVNITKKGTFGSVDSNRPSLKINLEKGEGNDGRKLFGEKRFTLNNNKQDASTIKQCLAYHIFNLAGIHAPRCNFANVSVEGQSLGVYSHVEAIKKPFLKRTFGNKSGNLYEIQRDGAFIESRIEYIEAKTNEDETDRAELVAVVNAMNANDDNLWAEMAKVINMDYLITFVAIEALVGHTDGFTGYQNNVYFYHNPDDNLLYFIPWGADQTFRKQYIVTSNDNTPASILLGNSLIQRLWQSAEFRANYDLRLLEILDTVWDESGLIAMANTLAGIVNADEREVDKVRNFILERRSLVESELDGASDREGEWTLLPPTVQEPMSCSTPEPELVLAI</sequence>
<dbReference type="AlphaFoldDB" id="A0AAN1WE76"/>
<dbReference type="InterPro" id="IPR014867">
    <property type="entry name" value="Spore_coat_CotH_CotH2/3/7"/>
</dbReference>